<organism evidence="1 2">
    <name type="scientific">Embleya scabrispora</name>
    <dbReference type="NCBI Taxonomy" id="159449"/>
    <lineage>
        <taxon>Bacteria</taxon>
        <taxon>Bacillati</taxon>
        <taxon>Actinomycetota</taxon>
        <taxon>Actinomycetes</taxon>
        <taxon>Kitasatosporales</taxon>
        <taxon>Streptomycetaceae</taxon>
        <taxon>Embleya</taxon>
    </lineage>
</organism>
<sequence>MSGTIMGARSRRRDGHTVRTVCTRTRAEHRIFTGLRNLAGDRAVVLVTHNLANTSVADRVVVLEKGRVVQNGTFHELVSRPGLMQDLWRLQQDRDAYRQREQP</sequence>
<keyword evidence="2" id="KW-1185">Reference proteome</keyword>
<dbReference type="SUPFAM" id="SSF52540">
    <property type="entry name" value="P-loop containing nucleoside triphosphate hydrolases"/>
    <property type="match status" value="1"/>
</dbReference>
<dbReference type="InterPro" id="IPR027417">
    <property type="entry name" value="P-loop_NTPase"/>
</dbReference>
<evidence type="ECO:0000313" key="1">
    <source>
        <dbReference type="EMBL" id="OPC76784.1"/>
    </source>
</evidence>
<dbReference type="AlphaFoldDB" id="A0A1T3NIY2"/>
<reference evidence="1 2" key="1">
    <citation type="submission" date="2017-03" db="EMBL/GenBank/DDBJ databases">
        <title>Draft genome sequence of Streptomyces scabrisporus NF3, endophyte isolated from Amphipterygium adstringens.</title>
        <authorList>
            <person name="Vazquez M."/>
            <person name="Ceapa C.D."/>
            <person name="Rodriguez Luna D."/>
            <person name="Sanchez Esquivel S."/>
        </authorList>
    </citation>
    <scope>NUCLEOTIDE SEQUENCE [LARGE SCALE GENOMIC DNA]</scope>
    <source>
        <strain evidence="1 2">NF3</strain>
    </source>
</reference>
<accession>A0A1T3NIY2</accession>
<evidence type="ECO:0000313" key="2">
    <source>
        <dbReference type="Proteomes" id="UP000190037"/>
    </source>
</evidence>
<dbReference type="EMBL" id="MWQN01000005">
    <property type="protein sequence ID" value="OPC76784.1"/>
    <property type="molecule type" value="Genomic_DNA"/>
</dbReference>
<dbReference type="GO" id="GO:0015421">
    <property type="term" value="F:ABC-type oligopeptide transporter activity"/>
    <property type="evidence" value="ECO:0007669"/>
    <property type="project" value="TreeGrafter"/>
</dbReference>
<comment type="caution">
    <text evidence="1">The sequence shown here is derived from an EMBL/GenBank/DDBJ whole genome shotgun (WGS) entry which is preliminary data.</text>
</comment>
<dbReference type="STRING" id="159449.B4N89_45755"/>
<proteinExistence type="predicted"/>
<dbReference type="Gene3D" id="3.40.50.300">
    <property type="entry name" value="P-loop containing nucleotide triphosphate hydrolases"/>
    <property type="match status" value="1"/>
</dbReference>
<dbReference type="PANTHER" id="PTHR43394">
    <property type="entry name" value="ATP-DEPENDENT PERMEASE MDL1, MITOCHONDRIAL"/>
    <property type="match status" value="1"/>
</dbReference>
<protein>
    <recommendedName>
        <fullName evidence="3">ABC transporter domain-containing protein</fullName>
    </recommendedName>
</protein>
<dbReference type="Proteomes" id="UP000190037">
    <property type="component" value="Unassembled WGS sequence"/>
</dbReference>
<evidence type="ECO:0008006" key="3">
    <source>
        <dbReference type="Google" id="ProtNLM"/>
    </source>
</evidence>
<dbReference type="InterPro" id="IPR039421">
    <property type="entry name" value="Type_1_exporter"/>
</dbReference>
<gene>
    <name evidence="1" type="ORF">B4N89_45755</name>
</gene>
<name>A0A1T3NIY2_9ACTN</name>
<dbReference type="PANTHER" id="PTHR43394:SF1">
    <property type="entry name" value="ATP-BINDING CASSETTE SUB-FAMILY B MEMBER 10, MITOCHONDRIAL"/>
    <property type="match status" value="1"/>
</dbReference>